<dbReference type="Proteomes" id="UP000261704">
    <property type="component" value="Chromosome"/>
</dbReference>
<accession>A0A347UJJ1</accession>
<reference evidence="1 2" key="1">
    <citation type="submission" date="2018-09" db="EMBL/GenBank/DDBJ databases">
        <title>Profundibacter amoris BAR1 gen. nov., sp. nov., a new member of the Roseobacter clade isolated at Lokis Castle Vent Field on the Arctic Mid-Oceanic Ridge.</title>
        <authorList>
            <person name="Le Moine Bauer S."/>
            <person name="Sjoeberg A.G."/>
            <person name="L'Haridon S."/>
            <person name="Stokke R."/>
            <person name="Roalkvam I."/>
            <person name="Steen I.H."/>
            <person name="Dahle H."/>
        </authorList>
    </citation>
    <scope>NUCLEOTIDE SEQUENCE [LARGE SCALE GENOMIC DNA]</scope>
    <source>
        <strain evidence="1 2">BAR1</strain>
    </source>
</reference>
<dbReference type="AlphaFoldDB" id="A0A347UJJ1"/>
<dbReference type="KEGG" id="pamo:BAR1_14425"/>
<protein>
    <submittedName>
        <fullName evidence="1">Uncharacterized protein</fullName>
    </submittedName>
</protein>
<sequence>METGTSSPKVAVSKASPASFITTFDRYCAANIGNLDKAVRLLQKDGYVPMAKIDKTLTVYSRSPNQPFVGIDSFKGSPIACAVISQPDKSLKPAVAAYMGRVRGARPIEIDGVRGNFDASWVTDVPYKTFYVTFTSSDPTFGRIYTFLAGKAQN</sequence>
<dbReference type="EMBL" id="CP032125">
    <property type="protein sequence ID" value="AXX99019.1"/>
    <property type="molecule type" value="Genomic_DNA"/>
</dbReference>
<proteinExistence type="predicted"/>
<organism evidence="1 2">
    <name type="scientific">Profundibacter amoris</name>
    <dbReference type="NCBI Taxonomy" id="2171755"/>
    <lineage>
        <taxon>Bacteria</taxon>
        <taxon>Pseudomonadati</taxon>
        <taxon>Pseudomonadota</taxon>
        <taxon>Alphaproteobacteria</taxon>
        <taxon>Rhodobacterales</taxon>
        <taxon>Paracoccaceae</taxon>
        <taxon>Profundibacter</taxon>
    </lineage>
</organism>
<keyword evidence="2" id="KW-1185">Reference proteome</keyword>
<evidence type="ECO:0000313" key="2">
    <source>
        <dbReference type="Proteomes" id="UP000261704"/>
    </source>
</evidence>
<gene>
    <name evidence="1" type="ORF">BAR1_14425</name>
</gene>
<name>A0A347UJJ1_9RHOB</name>
<evidence type="ECO:0000313" key="1">
    <source>
        <dbReference type="EMBL" id="AXX99019.1"/>
    </source>
</evidence>